<feature type="transmembrane region" description="Helical" evidence="1">
    <location>
        <begin position="12"/>
        <end position="38"/>
    </location>
</feature>
<reference evidence="3" key="1">
    <citation type="submission" date="2012-11" db="EMBL/GenBank/DDBJ databases">
        <authorList>
            <person name="Becker E.A."/>
            <person name="Seitzer P."/>
            <person name="Tritt A."/>
            <person name="Larsen D."/>
            <person name="Yao A."/>
            <person name="Wu D."/>
            <person name="Darling A."/>
            <person name="Eisen J.A."/>
            <person name="Facciotti M.T."/>
        </authorList>
    </citation>
    <scope>NUCLEOTIDE SEQUENCE [LARGE SCALE GENOMIC DNA]</scope>
    <source>
        <strain evidence="3">ATCC 29605 / DSM 3757 / JCM 8879 / NBRC 14742 / NCIMB 2012 / VKM B-1768 / DS2</strain>
    </source>
</reference>
<evidence type="ECO:0000313" key="3">
    <source>
        <dbReference type="Proteomes" id="UP000011532"/>
    </source>
</evidence>
<sequence>MVPLQVPGGPELLIIFLVYAIFALLPVIAALVALYLLYKIRGDVKRIADALDARDGV</sequence>
<gene>
    <name evidence="2" type="ORF">C498_15058</name>
</gene>
<dbReference type="Proteomes" id="UP000011532">
    <property type="component" value="Unassembled WGS sequence"/>
</dbReference>
<organism evidence="2 3">
    <name type="scientific">Haloferax volcanii (strain ATCC 29605 / DSM 3757 / JCM 8879 / NBRC 14742 / NCIMB 2012 / VKM B-1768 / DS2)</name>
    <name type="common">Halobacterium volcanii</name>
    <dbReference type="NCBI Taxonomy" id="309800"/>
    <lineage>
        <taxon>Archaea</taxon>
        <taxon>Methanobacteriati</taxon>
        <taxon>Methanobacteriota</taxon>
        <taxon>Stenosarchaea group</taxon>
        <taxon>Halobacteria</taxon>
        <taxon>Halobacteriales</taxon>
        <taxon>Haloferacaceae</taxon>
        <taxon>Haloferax</taxon>
    </lineage>
</organism>
<dbReference type="AlphaFoldDB" id="A0A384KF82"/>
<accession>A0A384KF82</accession>
<proteinExistence type="predicted"/>
<protein>
    <submittedName>
        <fullName evidence="2">Uncharacterized protein</fullName>
    </submittedName>
</protein>
<keyword evidence="1" id="KW-1133">Transmembrane helix</keyword>
<keyword evidence="1" id="KW-0472">Membrane</keyword>
<evidence type="ECO:0000313" key="2">
    <source>
        <dbReference type="EMBL" id="ELY26402.1"/>
    </source>
</evidence>
<dbReference type="EMBL" id="AOHU01000097">
    <property type="protein sequence ID" value="ELY26402.1"/>
    <property type="molecule type" value="Genomic_DNA"/>
</dbReference>
<comment type="caution">
    <text evidence="2">The sequence shown here is derived from an EMBL/GenBank/DDBJ whole genome shotgun (WGS) entry which is preliminary data.</text>
</comment>
<dbReference type="GeneID" id="55575157"/>
<dbReference type="RefSeq" id="WP_004044202.1">
    <property type="nucleotide sequence ID" value="NC_013967.1"/>
</dbReference>
<evidence type="ECO:0000256" key="1">
    <source>
        <dbReference type="SAM" id="Phobius"/>
    </source>
</evidence>
<keyword evidence="1" id="KW-0812">Transmembrane</keyword>
<name>A0A384KF82_HALVD</name>
<reference evidence="2 3" key="2">
    <citation type="journal article" date="2014" name="PLoS Genet.">
        <title>Phylogenetically driven sequencing of extremely halophilic archaea reveals strategies for static and dynamic osmo-response.</title>
        <authorList>
            <person name="Becker E.A."/>
            <person name="Seitzer P.M."/>
            <person name="Tritt A."/>
            <person name="Larsen D."/>
            <person name="Krusor M."/>
            <person name="Yao A.I."/>
            <person name="Wu D."/>
            <person name="Madern D."/>
            <person name="Eisen J.A."/>
            <person name="Darling A.E."/>
            <person name="Facciotti M.T."/>
        </authorList>
    </citation>
    <scope>NUCLEOTIDE SEQUENCE [LARGE SCALE GENOMIC DNA]</scope>
    <source>
        <strain evidence="3">ATCC 29605 / DSM 3757 / JCM 8879 / NBRC 14742 / NCIMB 2012 / VKM B-1768 / DS2</strain>
    </source>
</reference>